<dbReference type="PANTHER" id="PTHR31681">
    <property type="entry name" value="C2H2-LIKE ZINC FINGER PROTEIN"/>
    <property type="match status" value="1"/>
</dbReference>
<reference evidence="2 3" key="1">
    <citation type="submission" date="2020-08" db="EMBL/GenBank/DDBJ databases">
        <title>Plant Genome Project.</title>
        <authorList>
            <person name="Zhang R.-G."/>
        </authorList>
    </citation>
    <scope>NUCLEOTIDE SEQUENCE [LARGE SCALE GENOMIC DNA]</scope>
    <source>
        <tissue evidence="2">Rhizome</tissue>
    </source>
</reference>
<dbReference type="EMBL" id="JACMSC010000011">
    <property type="protein sequence ID" value="KAG6501861.1"/>
    <property type="molecule type" value="Genomic_DNA"/>
</dbReference>
<evidence type="ECO:0000313" key="3">
    <source>
        <dbReference type="Proteomes" id="UP000734854"/>
    </source>
</evidence>
<dbReference type="PANTHER" id="PTHR31681:SF47">
    <property type="entry name" value="SULFATED SURFACE-LIKE GLYCOPROTEIN"/>
    <property type="match status" value="1"/>
</dbReference>
<organism evidence="2 3">
    <name type="scientific">Zingiber officinale</name>
    <name type="common">Ginger</name>
    <name type="synonym">Amomum zingiber</name>
    <dbReference type="NCBI Taxonomy" id="94328"/>
    <lineage>
        <taxon>Eukaryota</taxon>
        <taxon>Viridiplantae</taxon>
        <taxon>Streptophyta</taxon>
        <taxon>Embryophyta</taxon>
        <taxon>Tracheophyta</taxon>
        <taxon>Spermatophyta</taxon>
        <taxon>Magnoliopsida</taxon>
        <taxon>Liliopsida</taxon>
        <taxon>Zingiberales</taxon>
        <taxon>Zingiberaceae</taxon>
        <taxon>Zingiber</taxon>
    </lineage>
</organism>
<dbReference type="AlphaFoldDB" id="A0A8J5G815"/>
<proteinExistence type="predicted"/>
<feature type="compositionally biased region" description="Basic residues" evidence="1">
    <location>
        <begin position="60"/>
        <end position="75"/>
    </location>
</feature>
<evidence type="ECO:0000256" key="1">
    <source>
        <dbReference type="SAM" id="MobiDB-lite"/>
    </source>
</evidence>
<evidence type="ECO:0000313" key="2">
    <source>
        <dbReference type="EMBL" id="KAG6501861.1"/>
    </source>
</evidence>
<gene>
    <name evidence="2" type="ORF">ZIOFF_041745</name>
</gene>
<name>A0A8J5G815_ZINOF</name>
<comment type="caution">
    <text evidence="2">The sequence shown here is derived from an EMBL/GenBank/DDBJ whole genome shotgun (WGS) entry which is preliminary data.</text>
</comment>
<keyword evidence="3" id="KW-1185">Reference proteome</keyword>
<dbReference type="Proteomes" id="UP000734854">
    <property type="component" value="Unassembled WGS sequence"/>
</dbReference>
<accession>A0A8J5G815</accession>
<dbReference type="SUPFAM" id="SSF56399">
    <property type="entry name" value="ADP-ribosylation"/>
    <property type="match status" value="1"/>
</dbReference>
<sequence>MATGWLRSLHCKSNSVDDVVYSRTPSSCSSLARKPLLSSVSCGQASHAVRDVIPSSPSKPKAKRSMAKTKAKQRPARPPPSPATGPRAAAVPFPTLEDLPAGQSSRRVVEIIFSSSWSSSSCGGSGAAFPGEIEMLFRVHNPARAVARFEECRAAARARADDVRCAADGNEMLRFHCGGGGAGGGVYDAGVVRSSVWSGGKKVEGVRTFSGSGRAHASGGGSAGRRGMLVCRVVAGRVRAEPENELEAESVSLTCGELVVFDHPLTSWEGKLKFHFSEFALPPMSTQFSRIVTAFLKEPSGGIISSTHTRSSLKLVGKKTDMLSRSEALQFPPL</sequence>
<feature type="region of interest" description="Disordered" evidence="1">
    <location>
        <begin position="48"/>
        <end position="93"/>
    </location>
</feature>
<protein>
    <submittedName>
        <fullName evidence="2">Uncharacterized protein</fullName>
    </submittedName>
</protein>